<dbReference type="AlphaFoldDB" id="A0A9D2HTB6"/>
<name>A0A9D2HTB6_9BACE</name>
<protein>
    <submittedName>
        <fullName evidence="1">6-bladed beta-propeller</fullName>
    </submittedName>
</protein>
<organism evidence="1 2">
    <name type="scientific">Candidatus Bacteroides avicola</name>
    <dbReference type="NCBI Taxonomy" id="2838468"/>
    <lineage>
        <taxon>Bacteria</taxon>
        <taxon>Pseudomonadati</taxon>
        <taxon>Bacteroidota</taxon>
        <taxon>Bacteroidia</taxon>
        <taxon>Bacteroidales</taxon>
        <taxon>Bacteroidaceae</taxon>
        <taxon>Bacteroides</taxon>
    </lineage>
</organism>
<evidence type="ECO:0000313" key="1">
    <source>
        <dbReference type="EMBL" id="HJA84909.1"/>
    </source>
</evidence>
<dbReference type="Proteomes" id="UP000823862">
    <property type="component" value="Unassembled WGS sequence"/>
</dbReference>
<reference evidence="1" key="1">
    <citation type="journal article" date="2021" name="PeerJ">
        <title>Extensive microbial diversity within the chicken gut microbiome revealed by metagenomics and culture.</title>
        <authorList>
            <person name="Gilroy R."/>
            <person name="Ravi A."/>
            <person name="Getino M."/>
            <person name="Pursley I."/>
            <person name="Horton D.L."/>
            <person name="Alikhan N.F."/>
            <person name="Baker D."/>
            <person name="Gharbi K."/>
            <person name="Hall N."/>
            <person name="Watson M."/>
            <person name="Adriaenssens E.M."/>
            <person name="Foster-Nyarko E."/>
            <person name="Jarju S."/>
            <person name="Secka A."/>
            <person name="Antonio M."/>
            <person name="Oren A."/>
            <person name="Chaudhuri R.R."/>
            <person name="La Ragione R."/>
            <person name="Hildebrand F."/>
            <person name="Pallen M.J."/>
        </authorList>
    </citation>
    <scope>NUCLEOTIDE SEQUENCE</scope>
    <source>
        <strain evidence="1">ChiHjej12B11-9795</strain>
    </source>
</reference>
<sequence length="390" mass="44636">MKRLVCWLLPAVFCMSCGESRQPETSVLTVDDDTSFPKREICLQDIAEVEYVPLMTSDSVLLGDMLPESVSDEGIAVKGSQFKDIYLFDRTGQQLQGYINRCGQGPEEYTSIVSCIMDWQRREVFIADFTSLKVYGFDGTYRRTLLRDADMMALILHDLDSRHLLCARERKDATQPYRPYFRLSKEDGKADTLAVTVPRFLASNRKVLWDDGSMNMAYGFMPLLSGCEDRVWLTAVALDTVFRLHPDQKTEPVLVPRHAPTTDDEAPLLYFRGMSDRFVWLSWTPRNVTVRMSDMQAGIRERNPVYMYDRNSRTWCEPVYRNRDLATDTQDVSYIDLSSVPYGYALVLLNPANLVEAYRNGDIVGEKLKQIAATLAEDDNPVLMLLKMKN</sequence>
<accession>A0A9D2HTB6</accession>
<proteinExistence type="predicted"/>
<evidence type="ECO:0000313" key="2">
    <source>
        <dbReference type="Proteomes" id="UP000823862"/>
    </source>
</evidence>
<dbReference type="EMBL" id="DWZI01000008">
    <property type="protein sequence ID" value="HJA84909.1"/>
    <property type="molecule type" value="Genomic_DNA"/>
</dbReference>
<dbReference type="Pfam" id="PF17170">
    <property type="entry name" value="DUF5128"/>
    <property type="match status" value="1"/>
</dbReference>
<comment type="caution">
    <text evidence="1">The sequence shown here is derived from an EMBL/GenBank/DDBJ whole genome shotgun (WGS) entry which is preliminary data.</text>
</comment>
<reference evidence="1" key="2">
    <citation type="submission" date="2021-04" db="EMBL/GenBank/DDBJ databases">
        <authorList>
            <person name="Gilroy R."/>
        </authorList>
    </citation>
    <scope>NUCLEOTIDE SEQUENCE</scope>
    <source>
        <strain evidence="1">ChiHjej12B11-9795</strain>
    </source>
</reference>
<gene>
    <name evidence="1" type="ORF">H9950_01695</name>
</gene>